<feature type="compositionally biased region" description="Basic and acidic residues" evidence="1">
    <location>
        <begin position="45"/>
        <end position="57"/>
    </location>
</feature>
<comment type="caution">
    <text evidence="2">The sequence shown here is derived from an EMBL/GenBank/DDBJ whole genome shotgun (WGS) entry which is preliminary data.</text>
</comment>
<accession>A0A8K0IRV1</accession>
<dbReference type="AlphaFoldDB" id="A0A8K0IRV1"/>
<proteinExistence type="predicted"/>
<evidence type="ECO:0000256" key="1">
    <source>
        <dbReference type="SAM" id="MobiDB-lite"/>
    </source>
</evidence>
<reference evidence="2" key="1">
    <citation type="journal article" date="2017" name="Gigascience">
        <title>The genome draft of coconut (Cocos nucifera).</title>
        <authorList>
            <person name="Xiao Y."/>
            <person name="Xu P."/>
            <person name="Fan H."/>
            <person name="Baudouin L."/>
            <person name="Xia W."/>
            <person name="Bocs S."/>
            <person name="Xu J."/>
            <person name="Li Q."/>
            <person name="Guo A."/>
            <person name="Zhou L."/>
            <person name="Li J."/>
            <person name="Wu Y."/>
            <person name="Ma Z."/>
            <person name="Armero A."/>
            <person name="Issali A.E."/>
            <person name="Liu N."/>
            <person name="Peng M."/>
            <person name="Yang Y."/>
        </authorList>
    </citation>
    <scope>NUCLEOTIDE SEQUENCE</scope>
    <source>
        <tissue evidence="2">Spear leaf of Hainan Tall coconut</tissue>
    </source>
</reference>
<feature type="compositionally biased region" description="Basic and acidic residues" evidence="1">
    <location>
        <begin position="1"/>
        <end position="14"/>
    </location>
</feature>
<dbReference type="Proteomes" id="UP000797356">
    <property type="component" value="Chromosome 12"/>
</dbReference>
<feature type="region of interest" description="Disordered" evidence="1">
    <location>
        <begin position="1"/>
        <end position="24"/>
    </location>
</feature>
<organism evidence="2 3">
    <name type="scientific">Cocos nucifera</name>
    <name type="common">Coconut palm</name>
    <dbReference type="NCBI Taxonomy" id="13894"/>
    <lineage>
        <taxon>Eukaryota</taxon>
        <taxon>Viridiplantae</taxon>
        <taxon>Streptophyta</taxon>
        <taxon>Embryophyta</taxon>
        <taxon>Tracheophyta</taxon>
        <taxon>Spermatophyta</taxon>
        <taxon>Magnoliopsida</taxon>
        <taxon>Liliopsida</taxon>
        <taxon>Arecaceae</taxon>
        <taxon>Arecoideae</taxon>
        <taxon>Cocoseae</taxon>
        <taxon>Attaleinae</taxon>
        <taxon>Cocos</taxon>
    </lineage>
</organism>
<evidence type="ECO:0000313" key="3">
    <source>
        <dbReference type="Proteomes" id="UP000797356"/>
    </source>
</evidence>
<sequence>MASDDPPRYPERRPTGNPYPKRGQIKVKIAEDIVSAITSMLGGGRWREGQAEREGRAGESAADGYRSGKNSYS</sequence>
<name>A0A8K0IRV1_COCNU</name>
<keyword evidence="3" id="KW-1185">Reference proteome</keyword>
<dbReference type="EMBL" id="CM017883">
    <property type="protein sequence ID" value="KAG1365707.1"/>
    <property type="molecule type" value="Genomic_DNA"/>
</dbReference>
<evidence type="ECO:0000313" key="2">
    <source>
        <dbReference type="EMBL" id="KAG1365707.1"/>
    </source>
</evidence>
<feature type="region of interest" description="Disordered" evidence="1">
    <location>
        <begin position="42"/>
        <end position="73"/>
    </location>
</feature>
<protein>
    <submittedName>
        <fullName evidence="2">Uncharacterized protein</fullName>
    </submittedName>
</protein>
<gene>
    <name evidence="2" type="ORF">COCNU_12G007070</name>
</gene>
<reference evidence="2" key="2">
    <citation type="submission" date="2019-07" db="EMBL/GenBank/DDBJ databases">
        <authorList>
            <person name="Yang Y."/>
            <person name="Bocs S."/>
            <person name="Baudouin L."/>
        </authorList>
    </citation>
    <scope>NUCLEOTIDE SEQUENCE</scope>
    <source>
        <tissue evidence="2">Spear leaf of Hainan Tall coconut</tissue>
    </source>
</reference>
<dbReference type="OrthoDB" id="786704at2759"/>